<dbReference type="STRING" id="652787.SAMN05216490_1420"/>
<dbReference type="Pfam" id="PF22817">
    <property type="entry name" value="ApeP-like"/>
    <property type="match status" value="1"/>
</dbReference>
<dbReference type="AlphaFoldDB" id="A0A1H1TDU3"/>
<reference evidence="1 2" key="1">
    <citation type="submission" date="2016-10" db="EMBL/GenBank/DDBJ databases">
        <authorList>
            <person name="de Groot N.N."/>
        </authorList>
    </citation>
    <scope>NUCLEOTIDE SEQUENCE [LARGE SCALE GENOMIC DNA]</scope>
    <source>
        <strain evidence="1 2">MP1X4</strain>
    </source>
</reference>
<protein>
    <submittedName>
        <fullName evidence="1">Predicted 3-hydroxylacyl-ACP dehydratase, HotDog domain</fullName>
    </submittedName>
</protein>
<dbReference type="OrthoDB" id="2922403at2"/>
<name>A0A1H1TDU3_MUCMA</name>
<sequence length="140" mass="15502">MIFPVEDIIPLIPQKPPFVMVDQLLFVDDDTTQSSFAIKADTIFVKDGHFQEAGLLENIAQTAALRAGYLAHTENKPVKLGYIGAVKDLEIFGLPKAGDELITEITIIDTIFDVTVIAGKVWHNDQLLAQCEMKVFTVNE</sequence>
<dbReference type="EMBL" id="LT629740">
    <property type="protein sequence ID" value="SDS58447.1"/>
    <property type="molecule type" value="Genomic_DNA"/>
</dbReference>
<accession>A0A1H1TDU3</accession>
<keyword evidence="2" id="KW-1185">Reference proteome</keyword>
<dbReference type="Gene3D" id="3.10.129.10">
    <property type="entry name" value="Hotdog Thioesterase"/>
    <property type="match status" value="1"/>
</dbReference>
<dbReference type="InterPro" id="IPR016776">
    <property type="entry name" value="ApeP-like_dehydratase"/>
</dbReference>
<dbReference type="SUPFAM" id="SSF54637">
    <property type="entry name" value="Thioesterase/thiol ester dehydrase-isomerase"/>
    <property type="match status" value="1"/>
</dbReference>
<dbReference type="RefSeq" id="WP_091370691.1">
    <property type="nucleotide sequence ID" value="NZ_LT629740.1"/>
</dbReference>
<dbReference type="InterPro" id="IPR029069">
    <property type="entry name" value="HotDog_dom_sf"/>
</dbReference>
<gene>
    <name evidence="1" type="ORF">SAMN05216490_1420</name>
</gene>
<evidence type="ECO:0000313" key="2">
    <source>
        <dbReference type="Proteomes" id="UP000199679"/>
    </source>
</evidence>
<proteinExistence type="predicted"/>
<evidence type="ECO:0000313" key="1">
    <source>
        <dbReference type="EMBL" id="SDS58447.1"/>
    </source>
</evidence>
<dbReference type="Proteomes" id="UP000199679">
    <property type="component" value="Chromosome I"/>
</dbReference>
<organism evidence="1 2">
    <name type="scientific">Mucilaginibacter mallensis</name>
    <dbReference type="NCBI Taxonomy" id="652787"/>
    <lineage>
        <taxon>Bacteria</taxon>
        <taxon>Pseudomonadati</taxon>
        <taxon>Bacteroidota</taxon>
        <taxon>Sphingobacteriia</taxon>
        <taxon>Sphingobacteriales</taxon>
        <taxon>Sphingobacteriaceae</taxon>
        <taxon>Mucilaginibacter</taxon>
    </lineage>
</organism>